<dbReference type="InterPro" id="IPR050482">
    <property type="entry name" value="Sensor_HK_TwoCompSys"/>
</dbReference>
<evidence type="ECO:0000256" key="6">
    <source>
        <dbReference type="ARBA" id="ARBA00022777"/>
    </source>
</evidence>
<evidence type="ECO:0000256" key="2">
    <source>
        <dbReference type="ARBA" id="ARBA00012438"/>
    </source>
</evidence>
<keyword evidence="8" id="KW-0902">Two-component regulatory system</keyword>
<dbReference type="EMBL" id="VGLS01000677">
    <property type="protein sequence ID" value="MBM3225758.1"/>
    <property type="molecule type" value="Genomic_DNA"/>
</dbReference>
<dbReference type="InterPro" id="IPR036890">
    <property type="entry name" value="HATPase_C_sf"/>
</dbReference>
<dbReference type="Pfam" id="PF13426">
    <property type="entry name" value="PAS_9"/>
    <property type="match status" value="1"/>
</dbReference>
<dbReference type="Pfam" id="PF08448">
    <property type="entry name" value="PAS_4"/>
    <property type="match status" value="1"/>
</dbReference>
<dbReference type="PROSITE" id="PS50112">
    <property type="entry name" value="PAS"/>
    <property type="match status" value="2"/>
</dbReference>
<dbReference type="EC" id="2.7.13.3" evidence="2"/>
<evidence type="ECO:0000259" key="10">
    <source>
        <dbReference type="PROSITE" id="PS50112"/>
    </source>
</evidence>
<dbReference type="PANTHER" id="PTHR24421:SF10">
    <property type="entry name" value="NITRATE_NITRITE SENSOR PROTEIN NARQ"/>
    <property type="match status" value="1"/>
</dbReference>
<evidence type="ECO:0000256" key="8">
    <source>
        <dbReference type="ARBA" id="ARBA00023012"/>
    </source>
</evidence>
<accession>A0A937W3Z1</accession>
<dbReference type="AlphaFoldDB" id="A0A937W3Z1"/>
<evidence type="ECO:0000313" key="12">
    <source>
        <dbReference type="Proteomes" id="UP000712673"/>
    </source>
</evidence>
<dbReference type="GO" id="GO:0016020">
    <property type="term" value="C:membrane"/>
    <property type="evidence" value="ECO:0007669"/>
    <property type="project" value="InterPro"/>
</dbReference>
<protein>
    <recommendedName>
        <fullName evidence="2">histidine kinase</fullName>
        <ecNumber evidence="2">2.7.13.3</ecNumber>
    </recommendedName>
</protein>
<dbReference type="Gene3D" id="3.30.450.20">
    <property type="entry name" value="PAS domain"/>
    <property type="match status" value="2"/>
</dbReference>
<dbReference type="SUPFAM" id="SSF55785">
    <property type="entry name" value="PYP-like sensor domain (PAS domain)"/>
    <property type="match status" value="2"/>
</dbReference>
<dbReference type="InterPro" id="IPR035965">
    <property type="entry name" value="PAS-like_dom_sf"/>
</dbReference>
<evidence type="ECO:0000256" key="9">
    <source>
        <dbReference type="SAM" id="Coils"/>
    </source>
</evidence>
<dbReference type="Gene3D" id="3.30.565.10">
    <property type="entry name" value="Histidine kinase-like ATPase, C-terminal domain"/>
    <property type="match status" value="1"/>
</dbReference>
<evidence type="ECO:0000256" key="3">
    <source>
        <dbReference type="ARBA" id="ARBA00022553"/>
    </source>
</evidence>
<dbReference type="GO" id="GO:0005524">
    <property type="term" value="F:ATP binding"/>
    <property type="evidence" value="ECO:0007669"/>
    <property type="project" value="UniProtKB-KW"/>
</dbReference>
<keyword evidence="3" id="KW-0597">Phosphoprotein</keyword>
<proteinExistence type="predicted"/>
<dbReference type="NCBIfam" id="TIGR00229">
    <property type="entry name" value="sensory_box"/>
    <property type="match status" value="2"/>
</dbReference>
<dbReference type="Pfam" id="PF07730">
    <property type="entry name" value="HisKA_3"/>
    <property type="match status" value="1"/>
</dbReference>
<evidence type="ECO:0000313" key="11">
    <source>
        <dbReference type="EMBL" id="MBM3225758.1"/>
    </source>
</evidence>
<feature type="domain" description="PAS" evidence="10">
    <location>
        <begin position="40"/>
        <end position="110"/>
    </location>
</feature>
<dbReference type="SMART" id="SM00091">
    <property type="entry name" value="PAS"/>
    <property type="match status" value="2"/>
</dbReference>
<reference evidence="11" key="1">
    <citation type="submission" date="2019-03" db="EMBL/GenBank/DDBJ databases">
        <title>Lake Tanganyika Metagenome-Assembled Genomes (MAGs).</title>
        <authorList>
            <person name="Tran P."/>
        </authorList>
    </citation>
    <scope>NUCLEOTIDE SEQUENCE</scope>
    <source>
        <strain evidence="11">K_DeepCast_65m_m2_066</strain>
    </source>
</reference>
<dbReference type="CDD" id="cd00130">
    <property type="entry name" value="PAS"/>
    <property type="match status" value="2"/>
</dbReference>
<evidence type="ECO:0000256" key="1">
    <source>
        <dbReference type="ARBA" id="ARBA00000085"/>
    </source>
</evidence>
<dbReference type="InterPro" id="IPR013656">
    <property type="entry name" value="PAS_4"/>
</dbReference>
<sequence length="457" mass="51532">MRDARKTRAQLLQELTALRQRCAVLEAGSASPPAGFVARDPSWYRHVVEHGHGLICLHDLQGKLLFVNPAAAHVLGYEPHEGLGQPLHKFLVPETLPLFEAYLERIRQQPTDSGLMRVLTKHGVERIWSYHNTRYEEPGVPPYVLGYAQDVTERIQREQELKQARAELEQRIAERTAELQRAQERFVRAFQASPDAIILTSMDGRYIDVNPSFQRLSGYSRDEVIGRQSRELDRWVNPKERATVARVFHEKGAVYDFEARFRTKSGLIREMLLSVERIELDGAPCALTIAHDVTERRQLEREIIEISEREQQRIGYDLHDSLGQHLTGVAFLSKVLAQRLTVRQAAEAKEAAQIVEFVNQAIGQARKLARGLAPVTLEIYGLVFALQELAASVEALFHLPCQVNGDRAVHITDHAVAVHLYRIAQEAVNNAVQHGKAQRILITLATSQGGAGLDHPR</sequence>
<keyword evidence="4" id="KW-0808">Transferase</keyword>
<keyword evidence="5" id="KW-0547">Nucleotide-binding</keyword>
<keyword evidence="7" id="KW-0067">ATP-binding</keyword>
<comment type="caution">
    <text evidence="11">The sequence shown here is derived from an EMBL/GenBank/DDBJ whole genome shotgun (WGS) entry which is preliminary data.</text>
</comment>
<keyword evidence="6" id="KW-0418">Kinase</keyword>
<evidence type="ECO:0000256" key="7">
    <source>
        <dbReference type="ARBA" id="ARBA00022840"/>
    </source>
</evidence>
<evidence type="ECO:0000256" key="5">
    <source>
        <dbReference type="ARBA" id="ARBA00022741"/>
    </source>
</evidence>
<feature type="coiled-coil region" evidence="9">
    <location>
        <begin position="1"/>
        <end position="28"/>
    </location>
</feature>
<dbReference type="Proteomes" id="UP000712673">
    <property type="component" value="Unassembled WGS sequence"/>
</dbReference>
<gene>
    <name evidence="11" type="ORF">FJZ47_18435</name>
</gene>
<dbReference type="PANTHER" id="PTHR24421">
    <property type="entry name" value="NITRATE/NITRITE SENSOR PROTEIN NARX-RELATED"/>
    <property type="match status" value="1"/>
</dbReference>
<dbReference type="GO" id="GO:0046983">
    <property type="term" value="F:protein dimerization activity"/>
    <property type="evidence" value="ECO:0007669"/>
    <property type="project" value="InterPro"/>
</dbReference>
<dbReference type="GO" id="GO:0000155">
    <property type="term" value="F:phosphorelay sensor kinase activity"/>
    <property type="evidence" value="ECO:0007669"/>
    <property type="project" value="InterPro"/>
</dbReference>
<feature type="domain" description="PAS" evidence="10">
    <location>
        <begin position="182"/>
        <end position="250"/>
    </location>
</feature>
<dbReference type="Gene3D" id="1.20.5.1930">
    <property type="match status" value="1"/>
</dbReference>
<organism evidence="11 12">
    <name type="scientific">Tectimicrobiota bacterium</name>
    <dbReference type="NCBI Taxonomy" id="2528274"/>
    <lineage>
        <taxon>Bacteria</taxon>
        <taxon>Pseudomonadati</taxon>
        <taxon>Nitrospinota/Tectimicrobiota group</taxon>
        <taxon>Candidatus Tectimicrobiota</taxon>
    </lineage>
</organism>
<evidence type="ECO:0000256" key="4">
    <source>
        <dbReference type="ARBA" id="ARBA00022679"/>
    </source>
</evidence>
<feature type="coiled-coil region" evidence="9">
    <location>
        <begin position="151"/>
        <end position="185"/>
    </location>
</feature>
<name>A0A937W3Z1_UNCTE</name>
<keyword evidence="9" id="KW-0175">Coiled coil</keyword>
<dbReference type="InterPro" id="IPR011712">
    <property type="entry name" value="Sig_transdc_His_kin_sub3_dim/P"/>
</dbReference>
<dbReference type="InterPro" id="IPR000014">
    <property type="entry name" value="PAS"/>
</dbReference>
<comment type="catalytic activity">
    <reaction evidence="1">
        <text>ATP + protein L-histidine = ADP + protein N-phospho-L-histidine.</text>
        <dbReference type="EC" id="2.7.13.3"/>
    </reaction>
</comment>